<evidence type="ECO:0008006" key="3">
    <source>
        <dbReference type="Google" id="ProtNLM"/>
    </source>
</evidence>
<dbReference type="Proteomes" id="UP001140453">
    <property type="component" value="Unassembled WGS sequence"/>
</dbReference>
<dbReference type="OrthoDB" id="407477at2759"/>
<name>A0A9W8Z174_9PEZI</name>
<reference evidence="1" key="1">
    <citation type="submission" date="2022-10" db="EMBL/GenBank/DDBJ databases">
        <title>Tapping the CABI collections for fungal endophytes: first genome assemblies for Collariella, Neodidymelliopsis, Ascochyta clinopodiicola, Didymella pomorum, Didymosphaeria variabile, Neocosmospora piperis and Neocucurbitaria cava.</title>
        <authorList>
            <person name="Hill R."/>
        </authorList>
    </citation>
    <scope>NUCLEOTIDE SEQUENCE</scope>
    <source>
        <strain evidence="1">IMI 355082</strain>
    </source>
</reference>
<protein>
    <recommendedName>
        <fullName evidence="3">Hard-surface induced protein 5</fullName>
    </recommendedName>
</protein>
<dbReference type="InterPro" id="IPR029063">
    <property type="entry name" value="SAM-dependent_MTases_sf"/>
</dbReference>
<dbReference type="SUPFAM" id="SSF53335">
    <property type="entry name" value="S-adenosyl-L-methionine-dependent methyltransferases"/>
    <property type="match status" value="1"/>
</dbReference>
<organism evidence="1 2">
    <name type="scientific">Gnomoniopsis smithogilvyi</name>
    <dbReference type="NCBI Taxonomy" id="1191159"/>
    <lineage>
        <taxon>Eukaryota</taxon>
        <taxon>Fungi</taxon>
        <taxon>Dikarya</taxon>
        <taxon>Ascomycota</taxon>
        <taxon>Pezizomycotina</taxon>
        <taxon>Sordariomycetes</taxon>
        <taxon>Sordariomycetidae</taxon>
        <taxon>Diaporthales</taxon>
        <taxon>Gnomoniaceae</taxon>
        <taxon>Gnomoniopsis</taxon>
    </lineage>
</organism>
<gene>
    <name evidence="1" type="ORF">N0V93_000072</name>
</gene>
<sequence length="281" mass="31598">MGFAAPTNKNLVYASVAAGIIFIFALTSQHSSHAQKLTSAISDAAAHTLPVSWSANKKPVNEPTWHEVAIHHNTDKVNPHSYQDMYDKYLPALRHKKIKMLEIGLGCDMGYGPGHSYYTWLDYFTDVDLYFMEYNAACAEAWANTTTGATVVTGDQGDPNVLQSFIVEHGTDFDIIIDDGGHTMQQQMLSLQILWQAIRPGGIYFCEDLETSWIPVYGGNSIVSEGAAENTMLKMIHRLIEDMTYPEDNANWPRQVYFRDVEKLVHIDCSRQVCAFEKRHA</sequence>
<dbReference type="EMBL" id="JAPEVB010000001">
    <property type="protein sequence ID" value="KAJ4395858.1"/>
    <property type="molecule type" value="Genomic_DNA"/>
</dbReference>
<dbReference type="Gene3D" id="3.40.50.150">
    <property type="entry name" value="Vaccinia Virus protein VP39"/>
    <property type="match status" value="1"/>
</dbReference>
<dbReference type="AlphaFoldDB" id="A0A9W8Z174"/>
<keyword evidence="2" id="KW-1185">Reference proteome</keyword>
<proteinExistence type="predicted"/>
<accession>A0A9W8Z174</accession>
<comment type="caution">
    <text evidence="1">The sequence shown here is derived from an EMBL/GenBank/DDBJ whole genome shotgun (WGS) entry which is preliminary data.</text>
</comment>
<evidence type="ECO:0000313" key="2">
    <source>
        <dbReference type="Proteomes" id="UP001140453"/>
    </source>
</evidence>
<evidence type="ECO:0000313" key="1">
    <source>
        <dbReference type="EMBL" id="KAJ4395858.1"/>
    </source>
</evidence>